<feature type="compositionally biased region" description="Low complexity" evidence="1">
    <location>
        <begin position="172"/>
        <end position="189"/>
    </location>
</feature>
<dbReference type="GO" id="GO:0006665">
    <property type="term" value="P:sphingolipid metabolic process"/>
    <property type="evidence" value="ECO:0007669"/>
    <property type="project" value="UniProtKB-ARBA"/>
</dbReference>
<dbReference type="InterPro" id="IPR001206">
    <property type="entry name" value="Diacylglycerol_kinase_cat_dom"/>
</dbReference>
<dbReference type="Proteomes" id="UP000612055">
    <property type="component" value="Unassembled WGS sequence"/>
</dbReference>
<gene>
    <name evidence="3" type="ORF">HYH03_003503</name>
</gene>
<dbReference type="GO" id="GO:0016301">
    <property type="term" value="F:kinase activity"/>
    <property type="evidence" value="ECO:0007669"/>
    <property type="project" value="InterPro"/>
</dbReference>
<dbReference type="OrthoDB" id="530923at2759"/>
<protein>
    <recommendedName>
        <fullName evidence="2">DAGKc domain-containing protein</fullName>
    </recommendedName>
</protein>
<evidence type="ECO:0000259" key="2">
    <source>
        <dbReference type="PROSITE" id="PS50146"/>
    </source>
</evidence>
<evidence type="ECO:0000313" key="3">
    <source>
        <dbReference type="EMBL" id="KAG2498764.1"/>
    </source>
</evidence>
<dbReference type="GO" id="GO:0016020">
    <property type="term" value="C:membrane"/>
    <property type="evidence" value="ECO:0007669"/>
    <property type="project" value="GOC"/>
</dbReference>
<reference evidence="3" key="1">
    <citation type="journal article" date="2020" name="bioRxiv">
        <title>Comparative genomics of Chlamydomonas.</title>
        <authorList>
            <person name="Craig R.J."/>
            <person name="Hasan A.R."/>
            <person name="Ness R.W."/>
            <person name="Keightley P.D."/>
        </authorList>
    </citation>
    <scope>NUCLEOTIDE SEQUENCE</scope>
    <source>
        <strain evidence="3">CCAP 11/70</strain>
    </source>
</reference>
<sequence length="626" mass="61517">MGPLAPGPRNLLVLVNPFSGARRARSVWERDVEPVFQKARIKSNVVDTTKQEVVSGLLARRERGDAAAHWIRGHEGTGRPRARMRWRTRCTAPAAPPPPRCTSPWGPTGAGLRKGRGTTGALQYLRLASYRVALSYKEAPSLADAQQICTAQCQVCRAAGIRMEHAPPYARSSSSFSHQSHPVLGGSSPRAPPPPAGAATATAGAPALGGGGSQQSLTAASGGGRTSPVAPSPSASGHLGHRLYSLPSAPVLPPGPGGPGAGSCGPTAEATPSQQPGTPVASGPGGVGIPPSGGGGGGPLSWLFPVSADGRVDGTAGGGGGGGSGAGGAACGPGGVGTGGGSAGATLARVHSAQIVGPSVAYGVPVLGGSSPRSATASGLAAVPIEPPSPSGAPTAATVQPPPSTPGGRASPLPPAVTPLGGAGNGPSAASGGGGGSTTGMGPPAAATAAAAGGSSESAGQGLLGQPWTDAEGWTHLEGEFVSVKCVVTPCRSDKSKNGIIPHGHLSDGRMYLVLVSTCHHLAMLRFLLRLSTRGLVDRCLPHVRVIPVTALRLSPLPGGHTLGGCLWDAGAPESAWNVDGELLSGADVAVTVQRGAVEVFARGPETAASAGVGVAPAGGSARLRR</sequence>
<comment type="caution">
    <text evidence="3">The sequence shown here is derived from an EMBL/GenBank/DDBJ whole genome shotgun (WGS) entry which is preliminary data.</text>
</comment>
<dbReference type="PANTHER" id="PTHR12358:SF54">
    <property type="entry name" value="SPHINGOSINE KINASE RELATED PROTEIN"/>
    <property type="match status" value="1"/>
</dbReference>
<feature type="domain" description="DAGKc" evidence="2">
    <location>
        <begin position="6"/>
        <end position="52"/>
    </location>
</feature>
<feature type="region of interest" description="Disordered" evidence="1">
    <location>
        <begin position="372"/>
        <end position="467"/>
    </location>
</feature>
<organism evidence="3 4">
    <name type="scientific">Edaphochlamys debaryana</name>
    <dbReference type="NCBI Taxonomy" id="47281"/>
    <lineage>
        <taxon>Eukaryota</taxon>
        <taxon>Viridiplantae</taxon>
        <taxon>Chlorophyta</taxon>
        <taxon>core chlorophytes</taxon>
        <taxon>Chlorophyceae</taxon>
        <taxon>CS clade</taxon>
        <taxon>Chlamydomonadales</taxon>
        <taxon>Chlamydomonadales incertae sedis</taxon>
        <taxon>Edaphochlamys</taxon>
    </lineage>
</organism>
<keyword evidence="4" id="KW-1185">Reference proteome</keyword>
<evidence type="ECO:0000256" key="1">
    <source>
        <dbReference type="SAM" id="MobiDB-lite"/>
    </source>
</evidence>
<evidence type="ECO:0000313" key="4">
    <source>
        <dbReference type="Proteomes" id="UP000612055"/>
    </source>
</evidence>
<feature type="compositionally biased region" description="Low complexity" evidence="1">
    <location>
        <begin position="197"/>
        <end position="206"/>
    </location>
</feature>
<dbReference type="EMBL" id="JAEHOE010000009">
    <property type="protein sequence ID" value="KAG2498764.1"/>
    <property type="molecule type" value="Genomic_DNA"/>
</dbReference>
<dbReference type="AlphaFoldDB" id="A0A835YBP1"/>
<dbReference type="PANTHER" id="PTHR12358">
    <property type="entry name" value="SPHINGOSINE KINASE"/>
    <property type="match status" value="1"/>
</dbReference>
<dbReference type="PROSITE" id="PS50146">
    <property type="entry name" value="DAGK"/>
    <property type="match status" value="1"/>
</dbReference>
<proteinExistence type="predicted"/>
<feature type="region of interest" description="Disordered" evidence="1">
    <location>
        <begin position="168"/>
        <end position="308"/>
    </location>
</feature>
<dbReference type="InterPro" id="IPR017438">
    <property type="entry name" value="ATP-NAD_kinase_N"/>
</dbReference>
<dbReference type="Gene3D" id="2.60.200.40">
    <property type="match status" value="1"/>
</dbReference>
<dbReference type="InterPro" id="IPR050187">
    <property type="entry name" value="Lipid_Phosphate_FormReg"/>
</dbReference>
<feature type="compositionally biased region" description="Low complexity" evidence="1">
    <location>
        <begin position="440"/>
        <end position="465"/>
    </location>
</feature>
<name>A0A835YBP1_9CHLO</name>
<dbReference type="Gene3D" id="3.40.50.10330">
    <property type="entry name" value="Probable inorganic polyphosphate/atp-NAD kinase, domain 1"/>
    <property type="match status" value="1"/>
</dbReference>
<feature type="compositionally biased region" description="Gly residues" evidence="1">
    <location>
        <begin position="283"/>
        <end position="299"/>
    </location>
</feature>
<dbReference type="SUPFAM" id="SSF111331">
    <property type="entry name" value="NAD kinase/diacylglycerol kinase-like"/>
    <property type="match status" value="1"/>
</dbReference>
<accession>A0A835YBP1</accession>
<feature type="compositionally biased region" description="Gly residues" evidence="1">
    <location>
        <begin position="421"/>
        <end position="439"/>
    </location>
</feature>
<dbReference type="InterPro" id="IPR016064">
    <property type="entry name" value="NAD/diacylglycerol_kinase_sf"/>
</dbReference>